<accession>A0A2A4FDD5</accession>
<dbReference type="Proteomes" id="UP000217994">
    <property type="component" value="Unassembled WGS sequence"/>
</dbReference>
<evidence type="ECO:0000313" key="2">
    <source>
        <dbReference type="Proteomes" id="UP000217994"/>
    </source>
</evidence>
<protein>
    <submittedName>
        <fullName evidence="1">Peptidase</fullName>
    </submittedName>
</protein>
<dbReference type="EMBL" id="MTZU01000052">
    <property type="protein sequence ID" value="PCE31155.1"/>
    <property type="molecule type" value="Genomic_DNA"/>
</dbReference>
<name>A0A2A4FDD5_9BURK</name>
<evidence type="ECO:0000313" key="1">
    <source>
        <dbReference type="EMBL" id="PCE31155.1"/>
    </source>
</evidence>
<comment type="caution">
    <text evidence="1">The sequence shown here is derived from an EMBL/GenBank/DDBJ whole genome shotgun (WGS) entry which is preliminary data.</text>
</comment>
<dbReference type="Pfam" id="PF23793">
    <property type="entry name" value="LysC"/>
    <property type="match status" value="1"/>
</dbReference>
<gene>
    <name evidence="1" type="ORF">BZL54_18190</name>
</gene>
<sequence>MSPCTLPALAPRTNGELDAALTTAKAAWATCAAKVDMIATCQARSQPAVDNVEHPHE</sequence>
<dbReference type="InterPro" id="IPR047737">
    <property type="entry name" value="LysC"/>
</dbReference>
<reference evidence="1 2" key="1">
    <citation type="submission" date="2017-01" db="EMBL/GenBank/DDBJ databases">
        <title>Whole-Genome Shotgun Sequencing of Two beta-Proteobacterial Species in Search of the Bulgecin Biosynthetic Cluster.</title>
        <authorList>
            <person name="Horsman M.E."/>
            <person name="Marous D.R."/>
            <person name="Li R."/>
            <person name="Oliver R.A."/>
            <person name="Byun B."/>
            <person name="Emrich S.J."/>
            <person name="Boggess B."/>
            <person name="Townsend C.A."/>
            <person name="Mobashery S."/>
        </authorList>
    </citation>
    <scope>NUCLEOTIDE SEQUENCE [LARGE SCALE GENOMIC DNA]</scope>
    <source>
        <strain evidence="1 2">ATCC 31433</strain>
    </source>
</reference>
<dbReference type="InterPro" id="IPR058979">
    <property type="entry name" value="LysC-like"/>
</dbReference>
<organism evidence="1 2">
    <name type="scientific">Burkholderia ubonensis subsp. mesacidophila</name>
    <dbReference type="NCBI Taxonomy" id="265293"/>
    <lineage>
        <taxon>Bacteria</taxon>
        <taxon>Pseudomonadati</taxon>
        <taxon>Pseudomonadota</taxon>
        <taxon>Betaproteobacteria</taxon>
        <taxon>Burkholderiales</taxon>
        <taxon>Burkholderiaceae</taxon>
        <taxon>Burkholderia</taxon>
        <taxon>Burkholderia cepacia complex</taxon>
    </lineage>
</organism>
<dbReference type="AlphaFoldDB" id="A0A2A4FDD5"/>
<proteinExistence type="predicted"/>
<dbReference type="NCBIfam" id="NF038368">
    <property type="entry name" value="P2_Rz1"/>
    <property type="match status" value="1"/>
</dbReference>